<proteinExistence type="predicted"/>
<feature type="transmembrane region" description="Helical" evidence="1">
    <location>
        <begin position="88"/>
        <end position="108"/>
    </location>
</feature>
<feature type="signal peptide" evidence="2">
    <location>
        <begin position="1"/>
        <end position="38"/>
    </location>
</feature>
<gene>
    <name evidence="3" type="ORF">SETIT_9G481400v2</name>
</gene>
<feature type="chain" id="PRO_5016901822" description="Secreted protein" evidence="2">
    <location>
        <begin position="39"/>
        <end position="117"/>
    </location>
</feature>
<sequence length="117" mass="12982">MFCCNLTSGGHLCAVLQCSHPLAFLFLFQFSCLERAVGDRKVRGLYSNLVTSCMAPMWLNSKPCSGWALIDSQVSCQFCKLPLCMKSLIGLLWSTLCIPAMVLVHTLLEVKCFKTIV</sequence>
<keyword evidence="1" id="KW-0472">Membrane</keyword>
<reference evidence="3" key="2">
    <citation type="submission" date="2015-07" db="EMBL/GenBank/DDBJ databases">
        <authorList>
            <person name="Noorani M."/>
        </authorList>
    </citation>
    <scope>NUCLEOTIDE SEQUENCE</scope>
    <source>
        <strain evidence="3">Yugu1</strain>
    </source>
</reference>
<dbReference type="AlphaFoldDB" id="A0A368STN0"/>
<reference evidence="3" key="1">
    <citation type="journal article" date="2012" name="Nat. Biotechnol.">
        <title>Reference genome sequence of the model plant Setaria.</title>
        <authorList>
            <person name="Bennetzen J.L."/>
            <person name="Schmutz J."/>
            <person name="Wang H."/>
            <person name="Percifield R."/>
            <person name="Hawkins J."/>
            <person name="Pontaroli A.C."/>
            <person name="Estep M."/>
            <person name="Feng L."/>
            <person name="Vaughn J.N."/>
            <person name="Grimwood J."/>
            <person name="Jenkins J."/>
            <person name="Barry K."/>
            <person name="Lindquist E."/>
            <person name="Hellsten U."/>
            <person name="Deshpande S."/>
            <person name="Wang X."/>
            <person name="Wu X."/>
            <person name="Mitros T."/>
            <person name="Triplett J."/>
            <person name="Yang X."/>
            <person name="Ye C.Y."/>
            <person name="Mauro-Herrera M."/>
            <person name="Wang L."/>
            <person name="Li P."/>
            <person name="Sharma M."/>
            <person name="Sharma R."/>
            <person name="Ronald P.C."/>
            <person name="Panaud O."/>
            <person name="Kellogg E.A."/>
            <person name="Brutnell T.P."/>
            <person name="Doust A.N."/>
            <person name="Tuskan G.A."/>
            <person name="Rokhsar D."/>
            <person name="Devos K.M."/>
        </authorList>
    </citation>
    <scope>NUCLEOTIDE SEQUENCE [LARGE SCALE GENOMIC DNA]</scope>
    <source>
        <strain evidence="3">Yugu1</strain>
    </source>
</reference>
<evidence type="ECO:0008006" key="4">
    <source>
        <dbReference type="Google" id="ProtNLM"/>
    </source>
</evidence>
<dbReference type="EMBL" id="CM003536">
    <property type="protein sequence ID" value="RCV45792.1"/>
    <property type="molecule type" value="Genomic_DNA"/>
</dbReference>
<evidence type="ECO:0000313" key="3">
    <source>
        <dbReference type="EMBL" id="RCV45792.1"/>
    </source>
</evidence>
<organism evidence="3">
    <name type="scientific">Setaria italica</name>
    <name type="common">Foxtail millet</name>
    <name type="synonym">Panicum italicum</name>
    <dbReference type="NCBI Taxonomy" id="4555"/>
    <lineage>
        <taxon>Eukaryota</taxon>
        <taxon>Viridiplantae</taxon>
        <taxon>Streptophyta</taxon>
        <taxon>Embryophyta</taxon>
        <taxon>Tracheophyta</taxon>
        <taxon>Spermatophyta</taxon>
        <taxon>Magnoliopsida</taxon>
        <taxon>Liliopsida</taxon>
        <taxon>Poales</taxon>
        <taxon>Poaceae</taxon>
        <taxon>PACMAD clade</taxon>
        <taxon>Panicoideae</taxon>
        <taxon>Panicodae</taxon>
        <taxon>Paniceae</taxon>
        <taxon>Cenchrinae</taxon>
        <taxon>Setaria</taxon>
    </lineage>
</organism>
<keyword evidence="1" id="KW-0812">Transmembrane</keyword>
<evidence type="ECO:0000256" key="1">
    <source>
        <dbReference type="SAM" id="Phobius"/>
    </source>
</evidence>
<keyword evidence="2" id="KW-0732">Signal</keyword>
<accession>A0A368STN0</accession>
<keyword evidence="1" id="KW-1133">Transmembrane helix</keyword>
<protein>
    <recommendedName>
        <fullName evidence="4">Secreted protein</fullName>
    </recommendedName>
</protein>
<name>A0A368STN0_SETIT</name>
<evidence type="ECO:0000256" key="2">
    <source>
        <dbReference type="SAM" id="SignalP"/>
    </source>
</evidence>